<sequence length="550" mass="61154">MLQKLSIRNYALIDSLDIEFDKGLNIITGETGAGKSIILGALSLILGQRAESKYFFNQDKKCVIEGNFLLADENLRILFEEQDLDFFNENILRREISIDGKSRAFINDTPVNLTILKQIGEKLIDIHSQHATQEVNDADFQLLIVDALASHTALLFEYRTGFKKLKQDYSRLKKLISEADEARSKQDYEQFLFNELEQANLKETEQEDLELELERLTHAETIKRGLLTANGLLSESEPSAIQLLKESSLQLQGIEKFDPAINVLFERLRSAIIEIKDIADETASIESNTLHNAERLETISERLDLFYSLQQKHRVANNTELLAIQEQLENNLNQLLSSNEAIEKLTKETEKLKQDLIKQAGQLSLNRKKAIKLVEEQTASTLKKVGMPNAKLILEQKPAAELNKDGLDEIALLFTANAGQAPAPVNKVASGGELSRLMLAIKGLLAKHTSLPTIIFDEIDTGISGETALKVGEVIAELGANMQVISITHLPQIAAKGKSHYFVHKNENGGKTTTAIRKLKQEERIGAIAEMLSGKNPGASAIENAKELLG</sequence>
<feature type="coiled-coil region" evidence="10">
    <location>
        <begin position="318"/>
        <end position="362"/>
    </location>
</feature>
<dbReference type="CDD" id="cd03241">
    <property type="entry name" value="ABC_RecN"/>
    <property type="match status" value="2"/>
</dbReference>
<reference evidence="12" key="1">
    <citation type="submission" date="2022-12" db="EMBL/GenBank/DDBJ databases">
        <title>Genome sequence of HCMS5-2.</title>
        <authorList>
            <person name="Woo H."/>
        </authorList>
    </citation>
    <scope>NUCLEOTIDE SEQUENCE</scope>
    <source>
        <strain evidence="12">HCMS5-2</strain>
    </source>
</reference>
<keyword evidence="6" id="KW-0067">ATP-binding</keyword>
<evidence type="ECO:0000256" key="6">
    <source>
        <dbReference type="ARBA" id="ARBA00022840"/>
    </source>
</evidence>
<keyword evidence="10" id="KW-0175">Coiled coil</keyword>
<gene>
    <name evidence="12" type="primary">recN</name>
    <name evidence="12" type="ORF">O0955_16975</name>
</gene>
<comment type="caution">
    <text evidence="12">The sequence shown here is derived from an EMBL/GenBank/DDBJ whole genome shotgun (WGS) entry which is preliminary data.</text>
</comment>
<comment type="similarity">
    <text evidence="2 9">Belongs to the RecN family.</text>
</comment>
<dbReference type="PANTHER" id="PTHR11059">
    <property type="entry name" value="DNA REPAIR PROTEIN RECN"/>
    <property type="match status" value="1"/>
</dbReference>
<keyword evidence="4" id="KW-0547">Nucleotide-binding</keyword>
<feature type="domain" description="RecF/RecN/SMC N-terminal" evidence="11">
    <location>
        <begin position="2"/>
        <end position="509"/>
    </location>
</feature>
<evidence type="ECO:0000256" key="1">
    <source>
        <dbReference type="ARBA" id="ARBA00003618"/>
    </source>
</evidence>
<dbReference type="Gene3D" id="3.40.50.300">
    <property type="entry name" value="P-loop containing nucleotide triphosphate hydrolases"/>
    <property type="match status" value="2"/>
</dbReference>
<evidence type="ECO:0000256" key="5">
    <source>
        <dbReference type="ARBA" id="ARBA00022763"/>
    </source>
</evidence>
<dbReference type="SUPFAM" id="SSF52540">
    <property type="entry name" value="P-loop containing nucleoside triphosphate hydrolases"/>
    <property type="match status" value="2"/>
</dbReference>
<evidence type="ECO:0000256" key="8">
    <source>
        <dbReference type="ARBA" id="ARBA00033408"/>
    </source>
</evidence>
<dbReference type="InterPro" id="IPR003395">
    <property type="entry name" value="RecF/RecN/SMC_N"/>
</dbReference>
<evidence type="ECO:0000256" key="10">
    <source>
        <dbReference type="SAM" id="Coils"/>
    </source>
</evidence>
<dbReference type="InterPro" id="IPR027417">
    <property type="entry name" value="P-loop_NTPase"/>
</dbReference>
<keyword evidence="5 9" id="KW-0227">DNA damage</keyword>
<accession>A0ABT4LCQ8</accession>
<evidence type="ECO:0000256" key="4">
    <source>
        <dbReference type="ARBA" id="ARBA00022741"/>
    </source>
</evidence>
<name>A0ABT4LCQ8_9SPHI</name>
<evidence type="ECO:0000313" key="13">
    <source>
        <dbReference type="Proteomes" id="UP001144347"/>
    </source>
</evidence>
<protein>
    <recommendedName>
        <fullName evidence="3 9">DNA repair protein RecN</fullName>
    </recommendedName>
    <alternativeName>
        <fullName evidence="8 9">Recombination protein N</fullName>
    </alternativeName>
</protein>
<organism evidence="12 13">
    <name type="scientific">Pedobacter punctiformis</name>
    <dbReference type="NCBI Taxonomy" id="3004097"/>
    <lineage>
        <taxon>Bacteria</taxon>
        <taxon>Pseudomonadati</taxon>
        <taxon>Bacteroidota</taxon>
        <taxon>Sphingobacteriia</taxon>
        <taxon>Sphingobacteriales</taxon>
        <taxon>Sphingobacteriaceae</taxon>
        <taxon>Pedobacter</taxon>
    </lineage>
</organism>
<dbReference type="PIRSF" id="PIRSF003128">
    <property type="entry name" value="RecN"/>
    <property type="match status" value="1"/>
</dbReference>
<evidence type="ECO:0000256" key="7">
    <source>
        <dbReference type="ARBA" id="ARBA00023204"/>
    </source>
</evidence>
<dbReference type="RefSeq" id="WP_269428754.1">
    <property type="nucleotide sequence ID" value="NZ_JAPWGM010000006.1"/>
</dbReference>
<keyword evidence="13" id="KW-1185">Reference proteome</keyword>
<evidence type="ECO:0000256" key="3">
    <source>
        <dbReference type="ARBA" id="ARBA00021315"/>
    </source>
</evidence>
<dbReference type="EMBL" id="JAPWGM010000006">
    <property type="protein sequence ID" value="MCZ4245706.1"/>
    <property type="molecule type" value="Genomic_DNA"/>
</dbReference>
<evidence type="ECO:0000313" key="12">
    <source>
        <dbReference type="EMBL" id="MCZ4245706.1"/>
    </source>
</evidence>
<evidence type="ECO:0000256" key="9">
    <source>
        <dbReference type="PIRNR" id="PIRNR003128"/>
    </source>
</evidence>
<dbReference type="InterPro" id="IPR004604">
    <property type="entry name" value="DNA_recomb/repair_RecN"/>
</dbReference>
<evidence type="ECO:0000256" key="2">
    <source>
        <dbReference type="ARBA" id="ARBA00009441"/>
    </source>
</evidence>
<dbReference type="Pfam" id="PF02463">
    <property type="entry name" value="SMC_N"/>
    <property type="match status" value="1"/>
</dbReference>
<feature type="coiled-coil region" evidence="10">
    <location>
        <begin position="162"/>
        <end position="219"/>
    </location>
</feature>
<dbReference type="PANTHER" id="PTHR11059:SF0">
    <property type="entry name" value="DNA REPAIR PROTEIN RECN"/>
    <property type="match status" value="1"/>
</dbReference>
<dbReference type="NCBIfam" id="TIGR00634">
    <property type="entry name" value="recN"/>
    <property type="match status" value="1"/>
</dbReference>
<evidence type="ECO:0000259" key="11">
    <source>
        <dbReference type="Pfam" id="PF02463"/>
    </source>
</evidence>
<proteinExistence type="inferred from homology"/>
<dbReference type="Proteomes" id="UP001144347">
    <property type="component" value="Unassembled WGS sequence"/>
</dbReference>
<comment type="function">
    <text evidence="1 9">May be involved in recombinational repair of damaged DNA.</text>
</comment>
<keyword evidence="7 9" id="KW-0234">DNA repair</keyword>